<keyword evidence="4" id="KW-1185">Reference proteome</keyword>
<keyword evidence="1" id="KW-0812">Transmembrane</keyword>
<dbReference type="Proteomes" id="UP001448207">
    <property type="component" value="Unassembled WGS sequence"/>
</dbReference>
<organism evidence="3 4">
    <name type="scientific">Phycomyces blakesleeanus</name>
    <dbReference type="NCBI Taxonomy" id="4837"/>
    <lineage>
        <taxon>Eukaryota</taxon>
        <taxon>Fungi</taxon>
        <taxon>Fungi incertae sedis</taxon>
        <taxon>Mucoromycota</taxon>
        <taxon>Mucoromycotina</taxon>
        <taxon>Mucoromycetes</taxon>
        <taxon>Mucorales</taxon>
        <taxon>Phycomycetaceae</taxon>
        <taxon>Phycomyces</taxon>
    </lineage>
</organism>
<dbReference type="Pfam" id="PF00651">
    <property type="entry name" value="BTB"/>
    <property type="match status" value="1"/>
</dbReference>
<feature type="transmembrane region" description="Helical" evidence="1">
    <location>
        <begin position="479"/>
        <end position="500"/>
    </location>
</feature>
<name>A0ABR3ATP6_PHYBL</name>
<feature type="transmembrane region" description="Helical" evidence="1">
    <location>
        <begin position="441"/>
        <end position="467"/>
    </location>
</feature>
<evidence type="ECO:0000259" key="2">
    <source>
        <dbReference type="PROSITE" id="PS50097"/>
    </source>
</evidence>
<reference evidence="3 4" key="1">
    <citation type="submission" date="2024-04" db="EMBL/GenBank/DDBJ databases">
        <title>Symmetric and asymmetric DNA N6-adenine methylation regulates different biological responses in Mucorales.</title>
        <authorList>
            <consortium name="Lawrence Berkeley National Laboratory"/>
            <person name="Lax C."/>
            <person name="Mondo S.J."/>
            <person name="Osorio-Concepcion M."/>
            <person name="Muszewska A."/>
            <person name="Corrochano-Luque M."/>
            <person name="Gutierrez G."/>
            <person name="Riley R."/>
            <person name="Lipzen A."/>
            <person name="Guo J."/>
            <person name="Hundley H."/>
            <person name="Amirebrahimi M."/>
            <person name="Ng V."/>
            <person name="Lorenzo-Gutierrez D."/>
            <person name="Binder U."/>
            <person name="Yang J."/>
            <person name="Song Y."/>
            <person name="Canovas D."/>
            <person name="Navarro E."/>
            <person name="Freitag M."/>
            <person name="Gabaldon T."/>
            <person name="Grigoriev I.V."/>
            <person name="Corrochano L.M."/>
            <person name="Nicolas F.E."/>
            <person name="Garre V."/>
        </authorList>
    </citation>
    <scope>NUCLEOTIDE SEQUENCE [LARGE SCALE GENOMIC DNA]</scope>
    <source>
        <strain evidence="3 4">L51</strain>
    </source>
</reference>
<dbReference type="CDD" id="cd18186">
    <property type="entry name" value="BTB_POZ_ZBTB_KLHL-like"/>
    <property type="match status" value="1"/>
</dbReference>
<protein>
    <recommendedName>
        <fullName evidence="2">BTB domain-containing protein</fullName>
    </recommendedName>
</protein>
<dbReference type="InterPro" id="IPR011333">
    <property type="entry name" value="SKP1/BTB/POZ_sf"/>
</dbReference>
<gene>
    <name evidence="3" type="ORF">J3Q64DRAFT_1756809</name>
</gene>
<evidence type="ECO:0000313" key="4">
    <source>
        <dbReference type="Proteomes" id="UP001448207"/>
    </source>
</evidence>
<evidence type="ECO:0000313" key="3">
    <source>
        <dbReference type="EMBL" id="KAL0081152.1"/>
    </source>
</evidence>
<feature type="domain" description="BTB" evidence="2">
    <location>
        <begin position="181"/>
        <end position="248"/>
    </location>
</feature>
<keyword evidence="1" id="KW-0472">Membrane</keyword>
<dbReference type="PANTHER" id="PTHR24413">
    <property type="entry name" value="SPECKLE-TYPE POZ PROTEIN"/>
    <property type="match status" value="1"/>
</dbReference>
<dbReference type="SUPFAM" id="SSF54695">
    <property type="entry name" value="POZ domain"/>
    <property type="match status" value="1"/>
</dbReference>
<accession>A0ABR3ATP6</accession>
<keyword evidence="1" id="KW-1133">Transmembrane helix</keyword>
<dbReference type="SMART" id="SM00225">
    <property type="entry name" value="BTB"/>
    <property type="match status" value="1"/>
</dbReference>
<comment type="caution">
    <text evidence="3">The sequence shown here is derived from an EMBL/GenBank/DDBJ whole genome shotgun (WGS) entry which is preliminary data.</text>
</comment>
<dbReference type="Gene3D" id="3.30.710.10">
    <property type="entry name" value="Potassium Channel Kv1.1, Chain A"/>
    <property type="match status" value="1"/>
</dbReference>
<dbReference type="EMBL" id="JBCLYO010000018">
    <property type="protein sequence ID" value="KAL0081152.1"/>
    <property type="molecule type" value="Genomic_DNA"/>
</dbReference>
<dbReference type="PROSITE" id="PS50097">
    <property type="entry name" value="BTB"/>
    <property type="match status" value="1"/>
</dbReference>
<sequence length="502" mass="57860">MDIKPNTVHCIVNNLHTLSSQAKVSNVQIVLESYKCTITLSKDSNPESDQLCVEIILQTVGNKDNIHKLPDSLKANIVIEIVTTYTDKNLKEKHRTEYDKLSKNNGQDVYKWKLSNLHKFPETSCIDTSHISVHVRLEDIYSQPLNLISETTSLYPNPSDTYDIRIRVIEDENENENEEKEDAQTVSKSRMFYCHKYLLTDISDWFKDMLLSRSDSTGDLKITIRGVHPDIFEKLFTFMYTSRYDAKSVYEASQVIKASTRFQFGSIRHQAFQYLRSNINNETLWIIWDLSVSYGCEQAVCACEDYARKECRTLLSVYGWQDLDQESITKMICVGGLPISITKTLLHTTLLAWRSSTLNRIMSESSKANSSSSAGSDKAGCNTQRYFKELQRYPKSEEEVEKVFFEITQLICSSEISIHRVRKQTKRVTRATIPPSKISHFYIYVYIIIIITIDIIIIIIIIIVTVITTTTTTTTTTTIIIIIYYCSCYCYCFCCCYCYCYC</sequence>
<dbReference type="InterPro" id="IPR000210">
    <property type="entry name" value="BTB/POZ_dom"/>
</dbReference>
<evidence type="ECO:0000256" key="1">
    <source>
        <dbReference type="SAM" id="Phobius"/>
    </source>
</evidence>
<proteinExistence type="predicted"/>